<reference evidence="3 4" key="1">
    <citation type="submission" date="2022-06" db="EMBL/GenBank/DDBJ databases">
        <title>A taxonomic note on the genus Prevotella: Description of four novel genera and emended description of the genera Hallella and Xylanibacter.</title>
        <authorList>
            <person name="Hitch T.C.A."/>
        </authorList>
    </citation>
    <scope>NUCLEOTIDE SEQUENCE [LARGE SCALE GENOMIC DNA]</scope>
    <source>
        <strain evidence="3 4">DSM 100619</strain>
    </source>
</reference>
<gene>
    <name evidence="3" type="ORF">NG821_11395</name>
</gene>
<dbReference type="PRINTS" id="PR00081">
    <property type="entry name" value="GDHRDH"/>
</dbReference>
<dbReference type="Proteomes" id="UP001204015">
    <property type="component" value="Unassembled WGS sequence"/>
</dbReference>
<dbReference type="Gene3D" id="3.40.50.720">
    <property type="entry name" value="NAD(P)-binding Rossmann-like Domain"/>
    <property type="match status" value="1"/>
</dbReference>
<dbReference type="SUPFAM" id="SSF51735">
    <property type="entry name" value="NAD(P)-binding Rossmann-fold domains"/>
    <property type="match status" value="1"/>
</dbReference>
<sequence length="242" mass="27004">MGKKAIIIGASSGIGYEVTRLLLSQGWTVGIAARRKEKLETVKASAPDRVWTEVIDVTDEDAPEKLRHLIQMVGGMDLYFHASGIGAMNPELKHPEIEIDTVRTNGLGWTQMVGEAYRFFTGQGHGHIACITSIAGTKGLGPAPAYSATKAFQQTYLQALEQQAHSRHLKIHFTDIRPGFVKTPLLKGSNAFPMQLSVGPVAKAIVKAVYRKRHLKVIDWRWHILTIAWACLPRWIWRNFKL</sequence>
<name>A0ABT1BZA8_9BACT</name>
<comment type="caution">
    <text evidence="3">The sequence shown here is derived from an EMBL/GenBank/DDBJ whole genome shotgun (WGS) entry which is preliminary data.</text>
</comment>
<keyword evidence="4" id="KW-1185">Reference proteome</keyword>
<dbReference type="InterPro" id="IPR036291">
    <property type="entry name" value="NAD(P)-bd_dom_sf"/>
</dbReference>
<accession>A0ABT1BZA8</accession>
<organism evidence="3 4">
    <name type="scientific">Segatella cerevisiae</name>
    <dbReference type="NCBI Taxonomy" id="2053716"/>
    <lineage>
        <taxon>Bacteria</taxon>
        <taxon>Pseudomonadati</taxon>
        <taxon>Bacteroidota</taxon>
        <taxon>Bacteroidia</taxon>
        <taxon>Bacteroidales</taxon>
        <taxon>Prevotellaceae</taxon>
        <taxon>Segatella</taxon>
    </lineage>
</organism>
<dbReference type="EMBL" id="JAMXLY010000058">
    <property type="protein sequence ID" value="MCO6026431.1"/>
    <property type="molecule type" value="Genomic_DNA"/>
</dbReference>
<keyword evidence="2" id="KW-0560">Oxidoreductase</keyword>
<dbReference type="InterPro" id="IPR002347">
    <property type="entry name" value="SDR_fam"/>
</dbReference>
<evidence type="ECO:0000313" key="4">
    <source>
        <dbReference type="Proteomes" id="UP001204015"/>
    </source>
</evidence>
<evidence type="ECO:0000256" key="2">
    <source>
        <dbReference type="ARBA" id="ARBA00023002"/>
    </source>
</evidence>
<evidence type="ECO:0000313" key="3">
    <source>
        <dbReference type="EMBL" id="MCO6026431.1"/>
    </source>
</evidence>
<evidence type="ECO:0000256" key="1">
    <source>
        <dbReference type="ARBA" id="ARBA00006484"/>
    </source>
</evidence>
<dbReference type="Pfam" id="PF00106">
    <property type="entry name" value="adh_short"/>
    <property type="match status" value="1"/>
</dbReference>
<dbReference type="RefSeq" id="WP_252761784.1">
    <property type="nucleotide sequence ID" value="NZ_JAMXLY010000058.1"/>
</dbReference>
<proteinExistence type="inferred from homology"/>
<dbReference type="PANTHER" id="PTHR44196">
    <property type="entry name" value="DEHYDROGENASE/REDUCTASE SDR FAMILY MEMBER 7B"/>
    <property type="match status" value="1"/>
</dbReference>
<dbReference type="PANTHER" id="PTHR44196:SF3">
    <property type="entry name" value="SHORT CHAIN DEHYDROGENASE FAMILY PROTEIN"/>
    <property type="match status" value="1"/>
</dbReference>
<comment type="similarity">
    <text evidence="1">Belongs to the short-chain dehydrogenases/reductases (SDR) family.</text>
</comment>
<protein>
    <submittedName>
        <fullName evidence="3">SDR family NAD(P)-dependent oxidoreductase</fullName>
    </submittedName>
</protein>